<evidence type="ECO:0000313" key="1">
    <source>
        <dbReference type="EMBL" id="CAE8608421.1"/>
    </source>
</evidence>
<proteinExistence type="predicted"/>
<name>A0A813F9I8_POLGL</name>
<sequence>MSESEVLSYISPKFRWLTIQDGFTNRKDSATCIDNISFGSACWLEVGYHSSKSANKLSNHSTPCSGPQKDIKPAKWPVFCLLGSDLNLQGHFGDEVWSYLQFRLDPCDLNNSMPGLSKATCVPRSLADAKLHTTGVNIWLWQKIESWHQYWDNGLQLFTKPRAVRGMELGCLFEPDCKFDNHRADGPNLQSGFNQQSI</sequence>
<evidence type="ECO:0000313" key="2">
    <source>
        <dbReference type="Proteomes" id="UP000654075"/>
    </source>
</evidence>
<organism evidence="1 2">
    <name type="scientific">Polarella glacialis</name>
    <name type="common">Dinoflagellate</name>
    <dbReference type="NCBI Taxonomy" id="89957"/>
    <lineage>
        <taxon>Eukaryota</taxon>
        <taxon>Sar</taxon>
        <taxon>Alveolata</taxon>
        <taxon>Dinophyceae</taxon>
        <taxon>Suessiales</taxon>
        <taxon>Suessiaceae</taxon>
        <taxon>Polarella</taxon>
    </lineage>
</organism>
<keyword evidence="2" id="KW-1185">Reference proteome</keyword>
<dbReference type="Proteomes" id="UP000654075">
    <property type="component" value="Unassembled WGS sequence"/>
</dbReference>
<accession>A0A813F9I8</accession>
<dbReference type="AlphaFoldDB" id="A0A813F9I8"/>
<protein>
    <submittedName>
        <fullName evidence="1">Uncharacterized protein</fullName>
    </submittedName>
</protein>
<comment type="caution">
    <text evidence="1">The sequence shown here is derived from an EMBL/GenBank/DDBJ whole genome shotgun (WGS) entry which is preliminary data.</text>
</comment>
<gene>
    <name evidence="1" type="ORF">PGLA1383_LOCUS26282</name>
</gene>
<dbReference type="EMBL" id="CAJNNV010022965">
    <property type="protein sequence ID" value="CAE8608421.1"/>
    <property type="molecule type" value="Genomic_DNA"/>
</dbReference>
<reference evidence="1" key="1">
    <citation type="submission" date="2021-02" db="EMBL/GenBank/DDBJ databases">
        <authorList>
            <person name="Dougan E. K."/>
            <person name="Rhodes N."/>
            <person name="Thang M."/>
            <person name="Chan C."/>
        </authorList>
    </citation>
    <scope>NUCLEOTIDE SEQUENCE</scope>
</reference>